<name>A0A6G0IDE5_LARCR</name>
<feature type="compositionally biased region" description="Basic and acidic residues" evidence="1">
    <location>
        <begin position="109"/>
        <end position="119"/>
    </location>
</feature>
<proteinExistence type="predicted"/>
<dbReference type="EMBL" id="REGW02000011">
    <property type="protein sequence ID" value="KAE8289515.1"/>
    <property type="molecule type" value="Genomic_DNA"/>
</dbReference>
<feature type="region of interest" description="Disordered" evidence="1">
    <location>
        <begin position="103"/>
        <end position="211"/>
    </location>
</feature>
<reference evidence="2 3" key="1">
    <citation type="submission" date="2019-07" db="EMBL/GenBank/DDBJ databases">
        <title>Chromosome genome assembly for large yellow croaker.</title>
        <authorList>
            <person name="Xiao S."/>
        </authorList>
    </citation>
    <scope>NUCLEOTIDE SEQUENCE [LARGE SCALE GENOMIC DNA]</scope>
    <source>
        <strain evidence="2">JMULYC20181020</strain>
        <tissue evidence="2">Muscle</tissue>
    </source>
</reference>
<gene>
    <name evidence="2" type="ORF">D5F01_LYC11217</name>
</gene>
<evidence type="ECO:0000313" key="2">
    <source>
        <dbReference type="EMBL" id="KAE8289515.1"/>
    </source>
</evidence>
<keyword evidence="3" id="KW-1185">Reference proteome</keyword>
<protein>
    <submittedName>
        <fullName evidence="2">Uncharacterized protein</fullName>
    </submittedName>
</protein>
<evidence type="ECO:0000256" key="1">
    <source>
        <dbReference type="SAM" id="MobiDB-lite"/>
    </source>
</evidence>
<organism evidence="2 3">
    <name type="scientific">Larimichthys crocea</name>
    <name type="common">Large yellow croaker</name>
    <name type="synonym">Pseudosciaena crocea</name>
    <dbReference type="NCBI Taxonomy" id="215358"/>
    <lineage>
        <taxon>Eukaryota</taxon>
        <taxon>Metazoa</taxon>
        <taxon>Chordata</taxon>
        <taxon>Craniata</taxon>
        <taxon>Vertebrata</taxon>
        <taxon>Euteleostomi</taxon>
        <taxon>Actinopterygii</taxon>
        <taxon>Neopterygii</taxon>
        <taxon>Teleostei</taxon>
        <taxon>Neoteleostei</taxon>
        <taxon>Acanthomorphata</taxon>
        <taxon>Eupercaria</taxon>
        <taxon>Sciaenidae</taxon>
        <taxon>Larimichthys</taxon>
    </lineage>
</organism>
<dbReference type="AlphaFoldDB" id="A0A6G0IDE5"/>
<feature type="compositionally biased region" description="Polar residues" evidence="1">
    <location>
        <begin position="128"/>
        <end position="143"/>
    </location>
</feature>
<sequence length="359" mass="39480">MAEAAPGAGPQSPGDPGVKGDPPDIDNGASEKQVKPRIPHRIILYGEGLQSWSPAVYDYFMKHMDGREPSEVEDEILEAMAGNGATSKSSGLTRQVAMLHNKGALLRATSREDDRRSIPDEPPEGSLASDQDGSTAGRQGSASDSDDPEEHPRKESAAESESDAGLSSNEDPATGLKKTSDEEEGGGDDRSLTPEENLNLPSTLNRDATPSIKRLLKKSELQRKRLALQGVLLRRMANYQPQPQTSAPKKRKEKQKHLLPPTDSESEEVEGGNDERLRPLNRLPDEVRRIPGQGRLGVYQWIGSPWQIDGDALLVFTDINLKIYNATFRRDLGPHVQSMRTHKKGAYVLFHAHVQMYQT</sequence>
<feature type="region of interest" description="Disordered" evidence="1">
    <location>
        <begin position="1"/>
        <end position="38"/>
    </location>
</feature>
<evidence type="ECO:0000313" key="3">
    <source>
        <dbReference type="Proteomes" id="UP000424527"/>
    </source>
</evidence>
<accession>A0A6G0IDE5</accession>
<comment type="caution">
    <text evidence="2">The sequence shown here is derived from an EMBL/GenBank/DDBJ whole genome shotgun (WGS) entry which is preliminary data.</text>
</comment>
<feature type="compositionally biased region" description="Polar residues" evidence="1">
    <location>
        <begin position="194"/>
        <end position="208"/>
    </location>
</feature>
<dbReference type="Proteomes" id="UP000424527">
    <property type="component" value="Unassembled WGS sequence"/>
</dbReference>
<feature type="compositionally biased region" description="Basic residues" evidence="1">
    <location>
        <begin position="248"/>
        <end position="257"/>
    </location>
</feature>
<feature type="region of interest" description="Disordered" evidence="1">
    <location>
        <begin position="234"/>
        <end position="280"/>
    </location>
</feature>